<evidence type="ECO:0000256" key="2">
    <source>
        <dbReference type="PROSITE-ProRule" id="PRU00335"/>
    </source>
</evidence>
<organism evidence="4 5">
    <name type="scientific">Flavobacterium haoranii</name>
    <dbReference type="NCBI Taxonomy" id="683124"/>
    <lineage>
        <taxon>Bacteria</taxon>
        <taxon>Pseudomonadati</taxon>
        <taxon>Bacteroidota</taxon>
        <taxon>Flavobacteriia</taxon>
        <taxon>Flavobacteriales</taxon>
        <taxon>Flavobacteriaceae</taxon>
        <taxon>Flavobacterium</taxon>
    </lineage>
</organism>
<proteinExistence type="predicted"/>
<dbReference type="InterPro" id="IPR036271">
    <property type="entry name" value="Tet_transcr_reg_TetR-rel_C_sf"/>
</dbReference>
<accession>A0A1M6KTW6</accession>
<dbReference type="PANTHER" id="PTHR30328">
    <property type="entry name" value="TRANSCRIPTIONAL REPRESSOR"/>
    <property type="match status" value="1"/>
</dbReference>
<dbReference type="InterPro" id="IPR023772">
    <property type="entry name" value="DNA-bd_HTH_TetR-type_CS"/>
</dbReference>
<dbReference type="InterPro" id="IPR009057">
    <property type="entry name" value="Homeodomain-like_sf"/>
</dbReference>
<dbReference type="OrthoDB" id="9789566at2"/>
<dbReference type="InterPro" id="IPR001647">
    <property type="entry name" value="HTH_TetR"/>
</dbReference>
<dbReference type="PROSITE" id="PS50977">
    <property type="entry name" value="HTH_TETR_2"/>
    <property type="match status" value="1"/>
</dbReference>
<dbReference type="PRINTS" id="PR00455">
    <property type="entry name" value="HTHTETR"/>
</dbReference>
<dbReference type="STRING" id="683124.SAMN05444337_2295"/>
<dbReference type="InterPro" id="IPR041474">
    <property type="entry name" value="NicS_C"/>
</dbReference>
<feature type="domain" description="HTH tetR-type" evidence="3">
    <location>
        <begin position="4"/>
        <end position="64"/>
    </location>
</feature>
<dbReference type="Proteomes" id="UP000184232">
    <property type="component" value="Unassembled WGS sequence"/>
</dbReference>
<keyword evidence="5" id="KW-1185">Reference proteome</keyword>
<dbReference type="PANTHER" id="PTHR30328:SF54">
    <property type="entry name" value="HTH-TYPE TRANSCRIPTIONAL REPRESSOR SCO4008"/>
    <property type="match status" value="1"/>
</dbReference>
<dbReference type="RefSeq" id="WP_072785187.1">
    <property type="nucleotide sequence ID" value="NZ_CP045292.1"/>
</dbReference>
<keyword evidence="1 2" id="KW-0238">DNA-binding</keyword>
<dbReference type="AlphaFoldDB" id="A0A1M6KTW6"/>
<dbReference type="GO" id="GO:0003677">
    <property type="term" value="F:DNA binding"/>
    <property type="evidence" value="ECO:0007669"/>
    <property type="project" value="UniProtKB-UniRule"/>
</dbReference>
<dbReference type="SUPFAM" id="SSF46689">
    <property type="entry name" value="Homeodomain-like"/>
    <property type="match status" value="1"/>
</dbReference>
<evidence type="ECO:0000256" key="1">
    <source>
        <dbReference type="ARBA" id="ARBA00023125"/>
    </source>
</evidence>
<evidence type="ECO:0000313" key="4">
    <source>
        <dbReference type="EMBL" id="SHJ62359.1"/>
    </source>
</evidence>
<dbReference type="InterPro" id="IPR050109">
    <property type="entry name" value="HTH-type_TetR-like_transc_reg"/>
</dbReference>
<protein>
    <submittedName>
        <fullName evidence="4">Transcriptional regulator, TetR family</fullName>
    </submittedName>
</protein>
<dbReference type="SUPFAM" id="SSF48498">
    <property type="entry name" value="Tetracyclin repressor-like, C-terminal domain"/>
    <property type="match status" value="1"/>
</dbReference>
<evidence type="ECO:0000313" key="5">
    <source>
        <dbReference type="Proteomes" id="UP000184232"/>
    </source>
</evidence>
<name>A0A1M6KTW6_9FLAO</name>
<dbReference type="PROSITE" id="PS01081">
    <property type="entry name" value="HTH_TETR_1"/>
    <property type="match status" value="1"/>
</dbReference>
<dbReference type="Pfam" id="PF17938">
    <property type="entry name" value="TetR_C_29"/>
    <property type="match status" value="1"/>
</dbReference>
<dbReference type="EMBL" id="FQZH01000005">
    <property type="protein sequence ID" value="SHJ62359.1"/>
    <property type="molecule type" value="Genomic_DNA"/>
</dbReference>
<dbReference type="Pfam" id="PF00440">
    <property type="entry name" value="TetR_N"/>
    <property type="match status" value="1"/>
</dbReference>
<dbReference type="Gene3D" id="1.10.10.60">
    <property type="entry name" value="Homeodomain-like"/>
    <property type="match status" value="1"/>
</dbReference>
<dbReference type="Gene3D" id="1.10.357.10">
    <property type="entry name" value="Tetracycline Repressor, domain 2"/>
    <property type="match status" value="1"/>
</dbReference>
<sequence length="204" mass="23839">MILSEKQIHIIDKSEKLFAEKGFDGTSIRDIAKEADINIAMISYYFGSKEKLLEAIVYYRISALKLLLNTLATEGIGPLEKINRLIEFYISKIYQNKTIYQIIHYEINNNKREFDLELFKQIKIDNIKTLTQIIKEGQNLGIFKEDIQVELIPPVIIGTLTQMNINQPFYSEILNLKTDEEYENYIKTTFTEFIKKTINSLILK</sequence>
<reference evidence="4 5" key="1">
    <citation type="submission" date="2016-11" db="EMBL/GenBank/DDBJ databases">
        <authorList>
            <person name="Jaros S."/>
            <person name="Januszkiewicz K."/>
            <person name="Wedrychowicz H."/>
        </authorList>
    </citation>
    <scope>NUCLEOTIDE SEQUENCE [LARGE SCALE GENOMIC DNA]</scope>
    <source>
        <strain evidence="4 5">DSM 22807</strain>
    </source>
</reference>
<evidence type="ECO:0000259" key="3">
    <source>
        <dbReference type="PROSITE" id="PS50977"/>
    </source>
</evidence>
<feature type="DNA-binding region" description="H-T-H motif" evidence="2">
    <location>
        <begin position="27"/>
        <end position="46"/>
    </location>
</feature>
<gene>
    <name evidence="4" type="ORF">SAMN05444337_2295</name>
</gene>